<name>A0A2A6BHG2_PRIPA</name>
<sequence>MATHQTTKEHHHHMFTYLGGFVLAFIFFFAFIRIWHYCDKKKVCCKRRQVSSSIQTDDPTVVYRPTTGAVHIAMEALGRRDLITHQPVFGGNEVEEMEMEDEVKKEETQKNTRQCVETIVPSNSSDDVDGTAAGTSQTPVEVHGEGSLLEGIENVGFLGYVDCPKIAKKCVDEYKE</sequence>
<protein>
    <submittedName>
        <fullName evidence="1">Uncharacterized protein</fullName>
    </submittedName>
</protein>
<evidence type="ECO:0000313" key="1">
    <source>
        <dbReference type="EnsemblMetazoa" id="PPA11528.1"/>
    </source>
</evidence>
<accession>A0A8R1UAW2</accession>
<dbReference type="AlphaFoldDB" id="A0A2A6BHG2"/>
<evidence type="ECO:0000313" key="2">
    <source>
        <dbReference type="Proteomes" id="UP000005239"/>
    </source>
</evidence>
<proteinExistence type="predicted"/>
<reference evidence="1" key="2">
    <citation type="submission" date="2022-06" db="UniProtKB">
        <authorList>
            <consortium name="EnsemblMetazoa"/>
        </authorList>
    </citation>
    <scope>IDENTIFICATION</scope>
    <source>
        <strain evidence="1">PS312</strain>
    </source>
</reference>
<dbReference type="EnsemblMetazoa" id="PPA11528.1">
    <property type="protein sequence ID" value="PPA11528.1"/>
    <property type="gene ID" value="WBGene00101082"/>
</dbReference>
<reference evidence="2" key="1">
    <citation type="journal article" date="2008" name="Nat. Genet.">
        <title>The Pristionchus pacificus genome provides a unique perspective on nematode lifestyle and parasitism.</title>
        <authorList>
            <person name="Dieterich C."/>
            <person name="Clifton S.W."/>
            <person name="Schuster L.N."/>
            <person name="Chinwalla A."/>
            <person name="Delehaunty K."/>
            <person name="Dinkelacker I."/>
            <person name="Fulton L."/>
            <person name="Fulton R."/>
            <person name="Godfrey J."/>
            <person name="Minx P."/>
            <person name="Mitreva M."/>
            <person name="Roeseler W."/>
            <person name="Tian H."/>
            <person name="Witte H."/>
            <person name="Yang S.P."/>
            <person name="Wilson R.K."/>
            <person name="Sommer R.J."/>
        </authorList>
    </citation>
    <scope>NUCLEOTIDE SEQUENCE [LARGE SCALE GENOMIC DNA]</scope>
    <source>
        <strain evidence="2">PS312</strain>
    </source>
</reference>
<accession>A0A2A6BHG2</accession>
<organism evidence="1 2">
    <name type="scientific">Pristionchus pacificus</name>
    <name type="common">Parasitic nematode worm</name>
    <dbReference type="NCBI Taxonomy" id="54126"/>
    <lineage>
        <taxon>Eukaryota</taxon>
        <taxon>Metazoa</taxon>
        <taxon>Ecdysozoa</taxon>
        <taxon>Nematoda</taxon>
        <taxon>Chromadorea</taxon>
        <taxon>Rhabditida</taxon>
        <taxon>Rhabditina</taxon>
        <taxon>Diplogasteromorpha</taxon>
        <taxon>Diplogasteroidea</taxon>
        <taxon>Neodiplogasteridae</taxon>
        <taxon>Pristionchus</taxon>
    </lineage>
</organism>
<gene>
    <name evidence="1" type="primary">WBGene00101082</name>
</gene>
<keyword evidence="2" id="KW-1185">Reference proteome</keyword>
<dbReference type="Proteomes" id="UP000005239">
    <property type="component" value="Unassembled WGS sequence"/>
</dbReference>